<dbReference type="EMBL" id="CM000127">
    <property type="protein sequence ID" value="EAY85914.1"/>
    <property type="molecule type" value="Genomic_DNA"/>
</dbReference>
<sequence length="501" mass="55572">MNRFLFEPVNAPALTQFPRQVSQRANCGRPSKSRRSRDDRPMPTGSPINPPPWRQPNHTLAGNRCYGPAVDLWALGCIMGELLTGAPLFGGDMIEEELLADLSDNLGDPLRELFEDVLLELSPANLSGLLSFDPEKRLTAAEAMEHRWFAQGFHFLPARIPMDGPSGWFMKVPPPLHTVDPPGSPPPASILLEPYGYFSDRTNHTTARGLTRDGKNIVVTFWTATPPRASFFTLHSPDDTKCSAFADAPDAVCSDHHLLLLRIPICLEATQIYAINNHYFVYHAGGDGEQRLTPVPTPPGLTFAFPNSEVVLLRRRRRRDAFFLAALHRPTLCRQYTHEQFDLHLYSSETGEWSTKLMVSVDADDDDDSTSFRFSYASKAIVVGGELGTVGWVDLWHGILVCDILLDNPRLRFIPLPPPLVPRQLKGDPMFLRNIVVLEGYIKFFEMYNHTTGSASAQGWVAATKKMKISSIASGNSSSSSWEDDCAIKFSEIPVDAAAAA</sequence>
<evidence type="ECO:0000313" key="4">
    <source>
        <dbReference type="Proteomes" id="UP000007015"/>
    </source>
</evidence>
<dbReference type="Pfam" id="PF07762">
    <property type="entry name" value="DUF1618"/>
    <property type="match status" value="1"/>
</dbReference>
<dbReference type="HOGENOM" id="CLU_544447_0_0_1"/>
<feature type="domain" description="Protein kinase" evidence="2">
    <location>
        <begin position="1"/>
        <end position="149"/>
    </location>
</feature>
<feature type="region of interest" description="Disordered" evidence="1">
    <location>
        <begin position="19"/>
        <end position="56"/>
    </location>
</feature>
<evidence type="ECO:0000256" key="1">
    <source>
        <dbReference type="SAM" id="MobiDB-lite"/>
    </source>
</evidence>
<evidence type="ECO:0000313" key="3">
    <source>
        <dbReference type="EMBL" id="EAY85914.1"/>
    </source>
</evidence>
<dbReference type="OMA" id="ICPELPY"/>
<dbReference type="SUPFAM" id="SSF56112">
    <property type="entry name" value="Protein kinase-like (PK-like)"/>
    <property type="match status" value="1"/>
</dbReference>
<protein>
    <recommendedName>
        <fullName evidence="2">Protein kinase domain-containing protein</fullName>
    </recommendedName>
</protein>
<name>A2X504_ORYSI</name>
<proteinExistence type="predicted"/>
<dbReference type="PROSITE" id="PS50011">
    <property type="entry name" value="PROTEIN_KINASE_DOM"/>
    <property type="match status" value="1"/>
</dbReference>
<keyword evidence="4" id="KW-1185">Reference proteome</keyword>
<reference evidence="3 4" key="1">
    <citation type="journal article" date="2005" name="PLoS Biol.">
        <title>The genomes of Oryza sativa: a history of duplications.</title>
        <authorList>
            <person name="Yu J."/>
            <person name="Wang J."/>
            <person name="Lin W."/>
            <person name="Li S."/>
            <person name="Li H."/>
            <person name="Zhou J."/>
            <person name="Ni P."/>
            <person name="Dong W."/>
            <person name="Hu S."/>
            <person name="Zeng C."/>
            <person name="Zhang J."/>
            <person name="Zhang Y."/>
            <person name="Li R."/>
            <person name="Xu Z."/>
            <person name="Li S."/>
            <person name="Li X."/>
            <person name="Zheng H."/>
            <person name="Cong L."/>
            <person name="Lin L."/>
            <person name="Yin J."/>
            <person name="Geng J."/>
            <person name="Li G."/>
            <person name="Shi J."/>
            <person name="Liu J."/>
            <person name="Lv H."/>
            <person name="Li J."/>
            <person name="Wang J."/>
            <person name="Deng Y."/>
            <person name="Ran L."/>
            <person name="Shi X."/>
            <person name="Wang X."/>
            <person name="Wu Q."/>
            <person name="Li C."/>
            <person name="Ren X."/>
            <person name="Wang J."/>
            <person name="Wang X."/>
            <person name="Li D."/>
            <person name="Liu D."/>
            <person name="Zhang X."/>
            <person name="Ji Z."/>
            <person name="Zhao W."/>
            <person name="Sun Y."/>
            <person name="Zhang Z."/>
            <person name="Bao J."/>
            <person name="Han Y."/>
            <person name="Dong L."/>
            <person name="Ji J."/>
            <person name="Chen P."/>
            <person name="Wu S."/>
            <person name="Liu J."/>
            <person name="Xiao Y."/>
            <person name="Bu D."/>
            <person name="Tan J."/>
            <person name="Yang L."/>
            <person name="Ye C."/>
            <person name="Zhang J."/>
            <person name="Xu J."/>
            <person name="Zhou Y."/>
            <person name="Yu Y."/>
            <person name="Zhang B."/>
            <person name="Zhuang S."/>
            <person name="Wei H."/>
            <person name="Liu B."/>
            <person name="Lei M."/>
            <person name="Yu H."/>
            <person name="Li Y."/>
            <person name="Xu H."/>
            <person name="Wei S."/>
            <person name="He X."/>
            <person name="Fang L."/>
            <person name="Zhang Z."/>
            <person name="Zhang Y."/>
            <person name="Huang X."/>
            <person name="Su Z."/>
            <person name="Tong W."/>
            <person name="Li J."/>
            <person name="Tong Z."/>
            <person name="Li S."/>
            <person name="Ye J."/>
            <person name="Wang L."/>
            <person name="Fang L."/>
            <person name="Lei T."/>
            <person name="Chen C."/>
            <person name="Chen H."/>
            <person name="Xu Z."/>
            <person name="Li H."/>
            <person name="Huang H."/>
            <person name="Zhang F."/>
            <person name="Xu H."/>
            <person name="Li N."/>
            <person name="Zhao C."/>
            <person name="Li S."/>
            <person name="Dong L."/>
            <person name="Huang Y."/>
            <person name="Li L."/>
            <person name="Xi Y."/>
            <person name="Qi Q."/>
            <person name="Li W."/>
            <person name="Zhang B."/>
            <person name="Hu W."/>
            <person name="Zhang Y."/>
            <person name="Tian X."/>
            <person name="Jiao Y."/>
            <person name="Liang X."/>
            <person name="Jin J."/>
            <person name="Gao L."/>
            <person name="Zheng W."/>
            <person name="Hao B."/>
            <person name="Liu S."/>
            <person name="Wang W."/>
            <person name="Yuan L."/>
            <person name="Cao M."/>
            <person name="McDermott J."/>
            <person name="Samudrala R."/>
            <person name="Wang J."/>
            <person name="Wong G.K."/>
            <person name="Yang H."/>
        </authorList>
    </citation>
    <scope>NUCLEOTIDE SEQUENCE [LARGE SCALE GENOMIC DNA]</scope>
    <source>
        <strain evidence="4">cv. 93-11</strain>
    </source>
</reference>
<organism evidence="3 4">
    <name type="scientific">Oryza sativa subsp. indica</name>
    <name type="common">Rice</name>
    <dbReference type="NCBI Taxonomy" id="39946"/>
    <lineage>
        <taxon>Eukaryota</taxon>
        <taxon>Viridiplantae</taxon>
        <taxon>Streptophyta</taxon>
        <taxon>Embryophyta</taxon>
        <taxon>Tracheophyta</taxon>
        <taxon>Spermatophyta</taxon>
        <taxon>Magnoliopsida</taxon>
        <taxon>Liliopsida</taxon>
        <taxon>Poales</taxon>
        <taxon>Poaceae</taxon>
        <taxon>BOP clade</taxon>
        <taxon>Oryzoideae</taxon>
        <taxon>Oryzeae</taxon>
        <taxon>Oryzinae</taxon>
        <taxon>Oryza</taxon>
        <taxon>Oryza sativa</taxon>
    </lineage>
</organism>
<dbReference type="InterPro" id="IPR000719">
    <property type="entry name" value="Prot_kinase_dom"/>
</dbReference>
<evidence type="ECO:0000259" key="2">
    <source>
        <dbReference type="PROSITE" id="PS50011"/>
    </source>
</evidence>
<dbReference type="Gramene" id="BGIOSGA008241-TA">
    <property type="protein sequence ID" value="BGIOSGA008241-PA"/>
    <property type="gene ID" value="BGIOSGA008241"/>
</dbReference>
<dbReference type="STRING" id="39946.A2X504"/>
<dbReference type="PANTHER" id="PTHR33074:SF108">
    <property type="entry name" value="OS02G0492500 PROTEIN"/>
    <property type="match status" value="1"/>
</dbReference>
<dbReference type="InterPro" id="IPR011676">
    <property type="entry name" value="DUF1618"/>
</dbReference>
<dbReference type="Pfam" id="PF00069">
    <property type="entry name" value="Pkinase"/>
    <property type="match status" value="1"/>
</dbReference>
<dbReference type="Gene3D" id="1.10.510.10">
    <property type="entry name" value="Transferase(Phosphotransferase) domain 1"/>
    <property type="match status" value="1"/>
</dbReference>
<dbReference type="AlphaFoldDB" id="A2X504"/>
<dbReference type="InterPro" id="IPR011009">
    <property type="entry name" value="Kinase-like_dom_sf"/>
</dbReference>
<dbReference type="PANTHER" id="PTHR33074">
    <property type="entry name" value="EXPRESSED PROTEIN-RELATED"/>
    <property type="match status" value="1"/>
</dbReference>
<gene>
    <name evidence="3" type="ORF">OsI_07277</name>
</gene>
<accession>A2X504</accession>
<dbReference type="GO" id="GO:0005524">
    <property type="term" value="F:ATP binding"/>
    <property type="evidence" value="ECO:0007669"/>
    <property type="project" value="InterPro"/>
</dbReference>
<dbReference type="GO" id="GO:0004672">
    <property type="term" value="F:protein kinase activity"/>
    <property type="evidence" value="ECO:0007669"/>
    <property type="project" value="InterPro"/>
</dbReference>
<dbReference type="Proteomes" id="UP000007015">
    <property type="component" value="Chromosome 2"/>
</dbReference>